<evidence type="ECO:0000256" key="3">
    <source>
        <dbReference type="ARBA" id="ARBA00023306"/>
    </source>
</evidence>
<reference evidence="5" key="1">
    <citation type="submission" date="2025-08" db="UniProtKB">
        <authorList>
            <consortium name="Ensembl"/>
        </authorList>
    </citation>
    <scope>IDENTIFICATION</scope>
</reference>
<keyword evidence="6" id="KW-1185">Reference proteome</keyword>
<sequence>MKVTVTFGDTSVVVPCKAGWTVRDLIDQATRRYRRILEQVNQVNTSCVVCALRQCD</sequence>
<dbReference type="GO" id="GO:0051660">
    <property type="term" value="P:establishment of centrosome localization"/>
    <property type="evidence" value="ECO:0007669"/>
    <property type="project" value="TreeGrafter"/>
</dbReference>
<dbReference type="GO" id="GO:0051301">
    <property type="term" value="P:cell division"/>
    <property type="evidence" value="ECO:0007669"/>
    <property type="project" value="UniProtKB-KW"/>
</dbReference>
<dbReference type="GO" id="GO:0005938">
    <property type="term" value="C:cell cortex"/>
    <property type="evidence" value="ECO:0007669"/>
    <property type="project" value="TreeGrafter"/>
</dbReference>
<dbReference type="Ensembl" id="ENSSLUT00000017593.1">
    <property type="protein sequence ID" value="ENSSLUP00000017036.1"/>
    <property type="gene ID" value="ENSSLUG00000007984.1"/>
</dbReference>
<dbReference type="PANTHER" id="PTHR16484">
    <property type="entry name" value="PARTITIONING DEFECTIVE 3 RELATED"/>
    <property type="match status" value="1"/>
</dbReference>
<evidence type="ECO:0000256" key="2">
    <source>
        <dbReference type="ARBA" id="ARBA00022737"/>
    </source>
</evidence>
<dbReference type="InterPro" id="IPR021922">
    <property type="entry name" value="Par3/HAL_N"/>
</dbReference>
<dbReference type="GO" id="GO:0030010">
    <property type="term" value="P:establishment of cell polarity"/>
    <property type="evidence" value="ECO:0007669"/>
    <property type="project" value="TreeGrafter"/>
</dbReference>
<dbReference type="PANTHER" id="PTHR16484:SF4">
    <property type="entry name" value="PARTITIONING DEFECTIVE 3 HOMOLOG B"/>
    <property type="match status" value="1"/>
</dbReference>
<keyword evidence="2" id="KW-0677">Repeat</keyword>
<dbReference type="GO" id="GO:0005912">
    <property type="term" value="C:adherens junction"/>
    <property type="evidence" value="ECO:0007669"/>
    <property type="project" value="TreeGrafter"/>
</dbReference>
<dbReference type="Pfam" id="PF12053">
    <property type="entry name" value="Par3_HAL_N_term"/>
    <property type="match status" value="1"/>
</dbReference>
<reference evidence="5" key="2">
    <citation type="submission" date="2025-09" db="UniProtKB">
        <authorList>
            <consortium name="Ensembl"/>
        </authorList>
    </citation>
    <scope>IDENTIFICATION</scope>
</reference>
<dbReference type="GO" id="GO:0008104">
    <property type="term" value="P:intracellular protein localization"/>
    <property type="evidence" value="ECO:0007669"/>
    <property type="project" value="TreeGrafter"/>
</dbReference>
<evidence type="ECO:0000256" key="1">
    <source>
        <dbReference type="ARBA" id="ARBA00022618"/>
    </source>
</evidence>
<feature type="domain" description="Par3/HAL N-terminal" evidence="4">
    <location>
        <begin position="1"/>
        <end position="43"/>
    </location>
</feature>
<dbReference type="GO" id="GO:0043296">
    <property type="term" value="C:apical junction complex"/>
    <property type="evidence" value="ECO:0007669"/>
    <property type="project" value="TreeGrafter"/>
</dbReference>
<dbReference type="Proteomes" id="UP000694568">
    <property type="component" value="Unplaced"/>
</dbReference>
<dbReference type="AlphaFoldDB" id="A0A8D0CUR4"/>
<dbReference type="GeneTree" id="ENSGT01030000235117"/>
<dbReference type="GO" id="GO:0007155">
    <property type="term" value="P:cell adhesion"/>
    <property type="evidence" value="ECO:0007669"/>
    <property type="project" value="TreeGrafter"/>
</dbReference>
<keyword evidence="1" id="KW-0132">Cell division</keyword>
<dbReference type="GO" id="GO:0035091">
    <property type="term" value="F:phosphatidylinositol binding"/>
    <property type="evidence" value="ECO:0007669"/>
    <property type="project" value="TreeGrafter"/>
</dbReference>
<name>A0A8D0CUR4_SANLU</name>
<keyword evidence="3" id="KW-0131">Cell cycle</keyword>
<protein>
    <recommendedName>
        <fullName evidence="4">Par3/HAL N-terminal domain-containing protein</fullName>
    </recommendedName>
</protein>
<evidence type="ECO:0000313" key="5">
    <source>
        <dbReference type="Ensembl" id="ENSSLUP00000017036.1"/>
    </source>
</evidence>
<dbReference type="GO" id="GO:0045197">
    <property type="term" value="P:establishment or maintenance of epithelial cell apical/basal polarity"/>
    <property type="evidence" value="ECO:0007669"/>
    <property type="project" value="TreeGrafter"/>
</dbReference>
<dbReference type="GO" id="GO:0000226">
    <property type="term" value="P:microtubule cytoskeleton organization"/>
    <property type="evidence" value="ECO:0007669"/>
    <property type="project" value="TreeGrafter"/>
</dbReference>
<dbReference type="GO" id="GO:0016324">
    <property type="term" value="C:apical plasma membrane"/>
    <property type="evidence" value="ECO:0007669"/>
    <property type="project" value="TreeGrafter"/>
</dbReference>
<dbReference type="InterPro" id="IPR052213">
    <property type="entry name" value="PAR3"/>
</dbReference>
<accession>A0A8D0CUR4</accession>
<organism evidence="5 6">
    <name type="scientific">Sander lucioperca</name>
    <name type="common">Pike-perch</name>
    <name type="synonym">Perca lucioperca</name>
    <dbReference type="NCBI Taxonomy" id="283035"/>
    <lineage>
        <taxon>Eukaryota</taxon>
        <taxon>Metazoa</taxon>
        <taxon>Chordata</taxon>
        <taxon>Craniata</taxon>
        <taxon>Vertebrata</taxon>
        <taxon>Euteleostomi</taxon>
        <taxon>Actinopterygii</taxon>
        <taxon>Neopterygii</taxon>
        <taxon>Teleostei</taxon>
        <taxon>Neoteleostei</taxon>
        <taxon>Acanthomorphata</taxon>
        <taxon>Eupercaria</taxon>
        <taxon>Perciformes</taxon>
        <taxon>Percoidei</taxon>
        <taxon>Percidae</taxon>
        <taxon>Luciopercinae</taxon>
        <taxon>Sander</taxon>
    </lineage>
</organism>
<proteinExistence type="predicted"/>
<evidence type="ECO:0000313" key="6">
    <source>
        <dbReference type="Proteomes" id="UP000694568"/>
    </source>
</evidence>
<dbReference type="Gene3D" id="3.10.20.90">
    <property type="entry name" value="Phosphatidylinositol 3-kinase Catalytic Subunit, Chain A, domain 1"/>
    <property type="match status" value="1"/>
</dbReference>
<evidence type="ECO:0000259" key="4">
    <source>
        <dbReference type="Pfam" id="PF12053"/>
    </source>
</evidence>